<reference evidence="2 3" key="1">
    <citation type="submission" date="2016-10" db="EMBL/GenBank/DDBJ databases">
        <authorList>
            <person name="de Groot N.N."/>
        </authorList>
    </citation>
    <scope>NUCLEOTIDE SEQUENCE [LARGE SCALE GENOMIC DNA]</scope>
    <source>
        <strain evidence="2 3">CGMCC 1.7031</strain>
    </source>
</reference>
<gene>
    <name evidence="2" type="ORF">SAMN02927903_00752</name>
</gene>
<organism evidence="2 3">
    <name type="scientific">Flavobacterium caeni</name>
    <dbReference type="NCBI Taxonomy" id="490189"/>
    <lineage>
        <taxon>Bacteria</taxon>
        <taxon>Pseudomonadati</taxon>
        <taxon>Bacteroidota</taxon>
        <taxon>Flavobacteriia</taxon>
        <taxon>Flavobacteriales</taxon>
        <taxon>Flavobacteriaceae</taxon>
        <taxon>Flavobacterium</taxon>
    </lineage>
</organism>
<evidence type="ECO:0008006" key="4">
    <source>
        <dbReference type="Google" id="ProtNLM"/>
    </source>
</evidence>
<keyword evidence="3" id="KW-1185">Reference proteome</keyword>
<feature type="signal peptide" evidence="1">
    <location>
        <begin position="1"/>
        <end position="18"/>
    </location>
</feature>
<accession>A0A1G5D594</accession>
<dbReference type="AlphaFoldDB" id="A0A1G5D594"/>
<feature type="chain" id="PRO_5011562490" description="DUF5017 domain-containing protein" evidence="1">
    <location>
        <begin position="19"/>
        <end position="198"/>
    </location>
</feature>
<evidence type="ECO:0000313" key="2">
    <source>
        <dbReference type="EMBL" id="SCY09832.1"/>
    </source>
</evidence>
<dbReference type="Proteomes" id="UP000199354">
    <property type="component" value="Unassembled WGS sequence"/>
</dbReference>
<protein>
    <recommendedName>
        <fullName evidence="4">DUF5017 domain-containing protein</fullName>
    </recommendedName>
</protein>
<dbReference type="RefSeq" id="WP_091140978.1">
    <property type="nucleotide sequence ID" value="NZ_FMVF01000003.1"/>
</dbReference>
<name>A0A1G5D594_9FLAO</name>
<evidence type="ECO:0000256" key="1">
    <source>
        <dbReference type="SAM" id="SignalP"/>
    </source>
</evidence>
<keyword evidence="1" id="KW-0732">Signal</keyword>
<dbReference type="OrthoDB" id="1373903at2"/>
<dbReference type="STRING" id="490189.SAMN02927903_00752"/>
<proteinExistence type="predicted"/>
<evidence type="ECO:0000313" key="3">
    <source>
        <dbReference type="Proteomes" id="UP000199354"/>
    </source>
</evidence>
<sequence length="198" mass="22118">MKTLKYLFLGGLATVLMAADCSNKDSEFYNDVFISSPNMVDVEDNVLYTVGDYLMVNAYFDRTVPEAGQNNDIDLYKTSGGALSFTFSYLIEKEIAQDQWTPVDITEANVFDGEGNSVAFGDFLLAQSVFDPALQTYRYRGGVRLTETGSYRLRFTYNQEPSAAIVLTSDSLQGNLFVTIFSNCEDTDSAGYYYFDVN</sequence>
<dbReference type="EMBL" id="FMVF01000003">
    <property type="protein sequence ID" value="SCY09832.1"/>
    <property type="molecule type" value="Genomic_DNA"/>
</dbReference>